<evidence type="ECO:0000313" key="17">
    <source>
        <dbReference type="Proteomes" id="UP000518752"/>
    </source>
</evidence>
<evidence type="ECO:0000256" key="13">
    <source>
        <dbReference type="ARBA" id="ARBA00061274"/>
    </source>
</evidence>
<keyword evidence="11" id="KW-0804">Transcription</keyword>
<keyword evidence="7" id="KW-0064">Aspartyl protease</keyword>
<feature type="region of interest" description="Disordered" evidence="14">
    <location>
        <begin position="441"/>
        <end position="522"/>
    </location>
</feature>
<dbReference type="GO" id="GO:0006366">
    <property type="term" value="P:transcription by RNA polymerase II"/>
    <property type="evidence" value="ECO:0007669"/>
    <property type="project" value="InterPro"/>
</dbReference>
<feature type="domain" description="Ubiquitin-like" evidence="15">
    <location>
        <begin position="849"/>
        <end position="922"/>
    </location>
</feature>
<evidence type="ECO:0000313" key="16">
    <source>
        <dbReference type="EMBL" id="KAF5392939.1"/>
    </source>
</evidence>
<dbReference type="CDD" id="cd05479">
    <property type="entry name" value="RP_DDI"/>
    <property type="match status" value="1"/>
</dbReference>
<dbReference type="PANTHER" id="PTHR12917:SF1">
    <property type="entry name" value="AT13091P"/>
    <property type="match status" value="1"/>
</dbReference>
<feature type="compositionally biased region" description="Acidic residues" evidence="14">
    <location>
        <begin position="597"/>
        <end position="611"/>
    </location>
</feature>
<dbReference type="InterPro" id="IPR021109">
    <property type="entry name" value="Peptidase_aspartic_dom_sf"/>
</dbReference>
<dbReference type="Pfam" id="PF02269">
    <property type="entry name" value="TFIID-18kDa"/>
    <property type="match status" value="1"/>
</dbReference>
<comment type="subcellular location">
    <subcellularLocation>
        <location evidence="2">Nucleus</location>
    </subcellularLocation>
</comment>
<dbReference type="OrthoDB" id="66982at2759"/>
<dbReference type="Pfam" id="PF18388">
    <property type="entry name" value="ATG29_N"/>
    <property type="match status" value="1"/>
</dbReference>
<keyword evidence="10" id="KW-0010">Activator</keyword>
<keyword evidence="8" id="KW-0378">Hydrolase</keyword>
<feature type="compositionally biased region" description="Low complexity" evidence="14">
    <location>
        <begin position="738"/>
        <end position="749"/>
    </location>
</feature>
<feature type="compositionally biased region" description="Low complexity" evidence="14">
    <location>
        <begin position="461"/>
        <end position="482"/>
    </location>
</feature>
<reference evidence="16 17" key="1">
    <citation type="journal article" date="2020" name="ISME J.">
        <title>Uncovering the hidden diversity of litter-decomposition mechanisms in mushroom-forming fungi.</title>
        <authorList>
            <person name="Floudas D."/>
            <person name="Bentzer J."/>
            <person name="Ahren D."/>
            <person name="Johansson T."/>
            <person name="Persson P."/>
            <person name="Tunlid A."/>
        </authorList>
    </citation>
    <scope>NUCLEOTIDE SEQUENCE [LARGE SCALE GENOMIC DNA]</scope>
    <source>
        <strain evidence="16 17">CBS 406.79</strain>
    </source>
</reference>
<sequence>MATTKKLTEASNATRDYKYTQEISQMMFVFGEVQDPIQETVNLVEDIVRSQLVELIVQARSLATRRGARYLNAEDLIFLIRHDRGKVNRLRTYLSWKDVRKHAKDSSDNAGGGGGVEEALEDGADDKLAAKAQKITIKLPWEITTLYSEVLRQNGHQSDDEEDEDDIEAHEASILRLKEADDATRLMTREEYTHYADCRQATFTYRKAKRFREFLNLPSHLDLRANDDTVDIVGFLAFEMVRSLTLAGLAVKKSLEEAYHREDYSSPVLGKRKANGSGGTTEKRRREESPDRDEYTMPVNSLFLPPPEARTALRPEHIQDAFSRMQGDESHRRSAGIHNWRGGLTMPPSSSSAPAQNVRVVVRLPYNRPINPEEQIVDPPRVEWGPEKADILWKVIEKSRASDSGGADWKGLAAHLQVPLSYLLYRVHARYQEDLRGLQDIPGVSSPLSPFPPSGTAPWDASTMTTATSNSTSTTATATATSPQTPRATGKTSTLARLNTKLSPSAGIGGGSNGRGPATPLGIRARLNSIGHREPSSAPSGSISLRQKKGVAALSSSMLLLQTPIARKNTLHLSPLDVREQDRRGTSASALSSASSSEDDEMDSDDDEMLKEEEAERAVEEQEALDKKLADLQNMMTGDMLGLVSIGRKQGRRMGQSHRRDLSASAGAVPMGEGRNGNQNQRTNRTHHYNASLSSHSTGTSQSASSAGSPQGSLPEIPSPQSPQSPQSRSPLRRHMSPSKSSSPPTLSPRTALGQAHHMFGHGYDRDGSEASTGSFSDISDASLSGSALDSALLSNTRGNGSRFSAAFARSANRFERIPGAESSAASLSAVKFLLHDYHHHLELDLHQMNLTFVTDLGQTFSVEIDADMELETVMVLVEAESGIPTADQSIAYNGADLTASPSQLKRTLRQLNVSDSALLQLRRKAMIAPSGQSVDHDAETMRLQLLGDPNLMSQLEQHQPEFAAAARNNPARFAELLGQTRMMQQEAELEAQQEVNLLNADMFDVEAQRRIEERIRQQAVLDNMAHALEWSPESFGRVTMLYIDAEVNGHPVKAFVDSGAQQTISQYMSTSIFGHFADRISVQYHRNMQKTAGKSLSFLIFIGAQPPSFLLRRIMRLLDTRFAGIARGVGTAKILGRVHSTQFKVADLHLACSFTVMEVRVQPSLFFPASHSDLDSFECFFILLCSYPLGHLCQGRDVDLLLGLDMLKSYQASIDLDKNVLRIQGREIPFLAEHQLPAKARGLESEEDALNEALNASRNMASGSGASSSSSIPSGQQQQFPGGGNTLGGTPAIAPRLATAGAATPGASNILGHNPGSRPPATPASSRPNVPTRSSGAGGGGRRAVAEGRLIQKTIYVY</sequence>
<dbReference type="FunFam" id="1.10.20.10:FF:000023">
    <property type="entry name" value="transcription initiation protein SPT3 homolog"/>
    <property type="match status" value="1"/>
</dbReference>
<dbReference type="SUPFAM" id="SSF50630">
    <property type="entry name" value="Acid proteases"/>
    <property type="match status" value="1"/>
</dbReference>
<feature type="compositionally biased region" description="Low complexity" evidence="14">
    <location>
        <begin position="692"/>
        <end position="715"/>
    </location>
</feature>
<comment type="similarity">
    <text evidence="3">Belongs to the DDI1 family.</text>
</comment>
<protein>
    <recommendedName>
        <fullName evidence="5">DNA damage-inducible protein 1</fullName>
    </recommendedName>
</protein>
<dbReference type="InterPro" id="IPR039362">
    <property type="entry name" value="ATG29_sf"/>
</dbReference>
<evidence type="ECO:0000256" key="7">
    <source>
        <dbReference type="ARBA" id="ARBA00022750"/>
    </source>
</evidence>
<dbReference type="GO" id="GO:0004190">
    <property type="term" value="F:aspartic-type endopeptidase activity"/>
    <property type="evidence" value="ECO:0007669"/>
    <property type="project" value="UniProtKB-KW"/>
</dbReference>
<dbReference type="GO" id="GO:0046982">
    <property type="term" value="F:protein heterodimerization activity"/>
    <property type="evidence" value="ECO:0007669"/>
    <property type="project" value="InterPro"/>
</dbReference>
<dbReference type="Gene3D" id="3.10.20.90">
    <property type="entry name" value="Phosphatidylinositol 3-kinase Catalytic Subunit, Chain A, domain 1"/>
    <property type="match status" value="1"/>
</dbReference>
<feature type="region of interest" description="Disordered" evidence="14">
    <location>
        <begin position="1260"/>
        <end position="1345"/>
    </location>
</feature>
<accession>A0A8H5I0D5</accession>
<evidence type="ECO:0000256" key="6">
    <source>
        <dbReference type="ARBA" id="ARBA00022670"/>
    </source>
</evidence>
<evidence type="ECO:0000259" key="15">
    <source>
        <dbReference type="PROSITE" id="PS50053"/>
    </source>
</evidence>
<dbReference type="SUPFAM" id="SSF47113">
    <property type="entry name" value="Histone-fold"/>
    <property type="match status" value="1"/>
</dbReference>
<comment type="function">
    <text evidence="1">Probable aspartic protease. May be involved in the regulation of exocytosis. Acts as a linker between the 19S proteasome and polyubiquitinated proteins via UBA domain interactions with ubiquitin for their subsequent degradation. Required for S-phase checkpoint control.</text>
</comment>
<feature type="region of interest" description="Disordered" evidence="14">
    <location>
        <begin position="649"/>
        <end position="752"/>
    </location>
</feature>
<dbReference type="InterPro" id="IPR040666">
    <property type="entry name" value="Atg29_N"/>
</dbReference>
<dbReference type="CDD" id="cd01796">
    <property type="entry name" value="Ubl_Ddi1_like"/>
    <property type="match status" value="1"/>
</dbReference>
<comment type="similarity">
    <text evidence="13">Belongs to the SPT3 family.</text>
</comment>
<feature type="region of interest" description="Disordered" evidence="14">
    <location>
        <begin position="572"/>
        <end position="623"/>
    </location>
</feature>
<feature type="compositionally biased region" description="Low complexity" evidence="14">
    <location>
        <begin position="587"/>
        <end position="596"/>
    </location>
</feature>
<dbReference type="CDD" id="cd22926">
    <property type="entry name" value="HFD_SPT3"/>
    <property type="match status" value="1"/>
</dbReference>
<evidence type="ECO:0000256" key="9">
    <source>
        <dbReference type="ARBA" id="ARBA00023015"/>
    </source>
</evidence>
<feature type="compositionally biased region" description="Basic and acidic residues" evidence="14">
    <location>
        <begin position="612"/>
        <end position="623"/>
    </location>
</feature>
<keyword evidence="17" id="KW-1185">Reference proteome</keyword>
<dbReference type="Gene3D" id="2.40.70.10">
    <property type="entry name" value="Acid Proteases"/>
    <property type="match status" value="1"/>
</dbReference>
<dbReference type="InterPro" id="IPR003195">
    <property type="entry name" value="TFIID_TAF13"/>
</dbReference>
<gene>
    <name evidence="16" type="ORF">D9757_001157</name>
</gene>
<dbReference type="GO" id="GO:0005634">
    <property type="term" value="C:nucleus"/>
    <property type="evidence" value="ECO:0007669"/>
    <property type="project" value="UniProtKB-SubCell"/>
</dbReference>
<evidence type="ECO:0000256" key="11">
    <source>
        <dbReference type="ARBA" id="ARBA00023163"/>
    </source>
</evidence>
<evidence type="ECO:0000256" key="2">
    <source>
        <dbReference type="ARBA" id="ARBA00004123"/>
    </source>
</evidence>
<comment type="caution">
    <text evidence="16">The sequence shown here is derived from an EMBL/GenBank/DDBJ whole genome shotgun (WGS) entry which is preliminary data.</text>
</comment>
<dbReference type="Pfam" id="PF09668">
    <property type="entry name" value="Asp_protease"/>
    <property type="match status" value="2"/>
</dbReference>
<evidence type="ECO:0000256" key="1">
    <source>
        <dbReference type="ARBA" id="ARBA00003231"/>
    </source>
</evidence>
<dbReference type="InterPro" id="IPR009072">
    <property type="entry name" value="Histone-fold"/>
</dbReference>
<feature type="compositionally biased region" description="Low complexity" evidence="14">
    <location>
        <begin position="1262"/>
        <end position="1281"/>
    </location>
</feature>
<keyword evidence="12" id="KW-0539">Nucleus</keyword>
<evidence type="ECO:0000256" key="14">
    <source>
        <dbReference type="SAM" id="MobiDB-lite"/>
    </source>
</evidence>
<dbReference type="InterPro" id="IPR029071">
    <property type="entry name" value="Ubiquitin-like_domsf"/>
</dbReference>
<dbReference type="PROSITE" id="PS50053">
    <property type="entry name" value="UBIQUITIN_2"/>
    <property type="match status" value="1"/>
</dbReference>
<dbReference type="SUPFAM" id="SSF54236">
    <property type="entry name" value="Ubiquitin-like"/>
    <property type="match status" value="1"/>
</dbReference>
<evidence type="ECO:0000256" key="5">
    <source>
        <dbReference type="ARBA" id="ARBA00021491"/>
    </source>
</evidence>
<keyword evidence="9" id="KW-0805">Transcription regulation</keyword>
<evidence type="ECO:0000256" key="12">
    <source>
        <dbReference type="ARBA" id="ARBA00023242"/>
    </source>
</evidence>
<dbReference type="Proteomes" id="UP000518752">
    <property type="component" value="Unassembled WGS sequence"/>
</dbReference>
<feature type="region of interest" description="Disordered" evidence="14">
    <location>
        <begin position="266"/>
        <end position="306"/>
    </location>
</feature>
<proteinExistence type="inferred from homology"/>
<feature type="compositionally biased region" description="Basic and acidic residues" evidence="14">
    <location>
        <begin position="281"/>
        <end position="295"/>
    </location>
</feature>
<dbReference type="GO" id="GO:0006357">
    <property type="term" value="P:regulation of transcription by RNA polymerase II"/>
    <property type="evidence" value="ECO:0007669"/>
    <property type="project" value="UniProtKB-ARBA"/>
</dbReference>
<dbReference type="PANTHER" id="PTHR12917">
    <property type="entry name" value="ASPARTYL PROTEASE DDI-RELATED"/>
    <property type="match status" value="1"/>
</dbReference>
<dbReference type="Gene3D" id="1.10.10.2570">
    <property type="match status" value="1"/>
</dbReference>
<comment type="subunit">
    <text evidence="4">Binds ubiquitin and polyubiquitinated proteins.</text>
</comment>
<evidence type="ECO:0000256" key="4">
    <source>
        <dbReference type="ARBA" id="ARBA00011128"/>
    </source>
</evidence>
<dbReference type="GO" id="GO:0006508">
    <property type="term" value="P:proteolysis"/>
    <property type="evidence" value="ECO:0007669"/>
    <property type="project" value="UniProtKB-KW"/>
</dbReference>
<dbReference type="EMBL" id="JAACJN010000003">
    <property type="protein sequence ID" value="KAF5392939.1"/>
    <property type="molecule type" value="Genomic_DNA"/>
</dbReference>
<feature type="compositionally biased region" description="Polar residues" evidence="14">
    <location>
        <begin position="483"/>
        <end position="503"/>
    </location>
</feature>
<evidence type="ECO:0000256" key="10">
    <source>
        <dbReference type="ARBA" id="ARBA00023159"/>
    </source>
</evidence>
<dbReference type="InterPro" id="IPR019103">
    <property type="entry name" value="Peptidase_aspartic_DDI1-type"/>
</dbReference>
<dbReference type="Gene3D" id="1.10.20.10">
    <property type="entry name" value="Histone, subunit A"/>
    <property type="match status" value="1"/>
</dbReference>
<dbReference type="InterPro" id="IPR000626">
    <property type="entry name" value="Ubiquitin-like_dom"/>
</dbReference>
<organism evidence="16 17">
    <name type="scientific">Collybiopsis confluens</name>
    <dbReference type="NCBI Taxonomy" id="2823264"/>
    <lineage>
        <taxon>Eukaryota</taxon>
        <taxon>Fungi</taxon>
        <taxon>Dikarya</taxon>
        <taxon>Basidiomycota</taxon>
        <taxon>Agaricomycotina</taxon>
        <taxon>Agaricomycetes</taxon>
        <taxon>Agaricomycetidae</taxon>
        <taxon>Agaricales</taxon>
        <taxon>Marasmiineae</taxon>
        <taxon>Omphalotaceae</taxon>
        <taxon>Collybiopsis</taxon>
    </lineage>
</organism>
<keyword evidence="6" id="KW-0645">Protease</keyword>
<name>A0A8H5I0D5_9AGAR</name>
<evidence type="ECO:0000256" key="3">
    <source>
        <dbReference type="ARBA" id="ARBA00009136"/>
    </source>
</evidence>
<dbReference type="InterPro" id="IPR033882">
    <property type="entry name" value="DDI1_N"/>
</dbReference>
<evidence type="ECO:0000256" key="8">
    <source>
        <dbReference type="ARBA" id="ARBA00022801"/>
    </source>
</evidence>
<dbReference type="GO" id="GO:0000124">
    <property type="term" value="C:SAGA complex"/>
    <property type="evidence" value="ECO:0007669"/>
    <property type="project" value="UniProtKB-ARBA"/>
</dbReference>